<feature type="transmembrane region" description="Helical" evidence="7">
    <location>
        <begin position="52"/>
        <end position="71"/>
    </location>
</feature>
<evidence type="ECO:0000256" key="5">
    <source>
        <dbReference type="ARBA" id="ARBA00022989"/>
    </source>
</evidence>
<feature type="transmembrane region" description="Helical" evidence="7">
    <location>
        <begin position="132"/>
        <end position="159"/>
    </location>
</feature>
<gene>
    <name evidence="9" type="ORF">SAMN04488598_11239</name>
    <name evidence="10" type="ORF">SAMN04515652_11239</name>
</gene>
<feature type="transmembrane region" description="Helical" evidence="7">
    <location>
        <begin position="216"/>
        <end position="234"/>
    </location>
</feature>
<dbReference type="RefSeq" id="WP_089720037.1">
    <property type="nucleotide sequence ID" value="NZ_FNBJ01000012.1"/>
</dbReference>
<dbReference type="InterPro" id="IPR004681">
    <property type="entry name" value="TRAP_DctM"/>
</dbReference>
<dbReference type="EMBL" id="FOHG01000012">
    <property type="protein sequence ID" value="SES93607.1"/>
    <property type="molecule type" value="Genomic_DNA"/>
</dbReference>
<keyword evidence="5 7" id="KW-1133">Transmembrane helix</keyword>
<evidence type="ECO:0000313" key="12">
    <source>
        <dbReference type="Proteomes" id="UP000199519"/>
    </source>
</evidence>
<evidence type="ECO:0000256" key="1">
    <source>
        <dbReference type="ARBA" id="ARBA00004429"/>
    </source>
</evidence>
<evidence type="ECO:0000256" key="6">
    <source>
        <dbReference type="ARBA" id="ARBA00023136"/>
    </source>
</evidence>
<evidence type="ECO:0000256" key="3">
    <source>
        <dbReference type="ARBA" id="ARBA00022519"/>
    </source>
</evidence>
<dbReference type="AlphaFoldDB" id="A0A1I0AH59"/>
<dbReference type="InterPro" id="IPR010656">
    <property type="entry name" value="DctM"/>
</dbReference>
<feature type="transmembrane region" description="Helical" evidence="7">
    <location>
        <begin position="396"/>
        <end position="420"/>
    </location>
</feature>
<feature type="transmembrane region" description="Helical" evidence="7">
    <location>
        <begin position="91"/>
        <end position="111"/>
    </location>
</feature>
<evidence type="ECO:0000313" key="11">
    <source>
        <dbReference type="Proteomes" id="UP000198612"/>
    </source>
</evidence>
<dbReference type="EMBL" id="FNBJ01000012">
    <property type="protein sequence ID" value="SDF44070.1"/>
    <property type="molecule type" value="Genomic_DNA"/>
</dbReference>
<keyword evidence="6 7" id="KW-0472">Membrane</keyword>
<dbReference type="PANTHER" id="PTHR33362:SF4">
    <property type="entry name" value="2,3-DIKETO-L-GULONATE TRAP TRANSPORTER LARGE PERMEASE PROTEIN YIAN"/>
    <property type="match status" value="1"/>
</dbReference>
<dbReference type="GO" id="GO:0022857">
    <property type="term" value="F:transmembrane transporter activity"/>
    <property type="evidence" value="ECO:0007669"/>
    <property type="project" value="TreeGrafter"/>
</dbReference>
<feature type="domain" description="TRAP C4-dicarboxylate transport system permease DctM subunit" evidence="8">
    <location>
        <begin position="7"/>
        <end position="416"/>
    </location>
</feature>
<feature type="transmembrane region" description="Helical" evidence="7">
    <location>
        <begin position="277"/>
        <end position="294"/>
    </location>
</feature>
<evidence type="ECO:0000313" key="9">
    <source>
        <dbReference type="EMBL" id="SDF44070.1"/>
    </source>
</evidence>
<evidence type="ECO:0000256" key="7">
    <source>
        <dbReference type="SAM" id="Phobius"/>
    </source>
</evidence>
<dbReference type="NCBIfam" id="TIGR00786">
    <property type="entry name" value="dctM"/>
    <property type="match status" value="1"/>
</dbReference>
<evidence type="ECO:0000256" key="4">
    <source>
        <dbReference type="ARBA" id="ARBA00022692"/>
    </source>
</evidence>
<name>A0A1I0AH59_9FIRM</name>
<comment type="subcellular location">
    <subcellularLocation>
        <location evidence="1">Cell inner membrane</location>
        <topology evidence="1">Multi-pass membrane protein</topology>
    </subcellularLocation>
</comment>
<reference evidence="11 12" key="1">
    <citation type="submission" date="2016-10" db="EMBL/GenBank/DDBJ databases">
        <authorList>
            <person name="Varghese N."/>
            <person name="Submissions S."/>
        </authorList>
    </citation>
    <scope>NUCLEOTIDE SEQUENCE [LARGE SCALE GENOMIC DNA]</scope>
    <source>
        <strain evidence="9 12">WG2</strain>
        <strain evidence="10 11">WG5</strain>
    </source>
</reference>
<organism evidence="10 11">
    <name type="scientific">Halanaerobium congolense</name>
    <dbReference type="NCBI Taxonomy" id="54121"/>
    <lineage>
        <taxon>Bacteria</taxon>
        <taxon>Bacillati</taxon>
        <taxon>Bacillota</taxon>
        <taxon>Clostridia</taxon>
        <taxon>Halanaerobiales</taxon>
        <taxon>Halanaerobiaceae</taxon>
        <taxon>Halanaerobium</taxon>
    </lineage>
</organism>
<dbReference type="Pfam" id="PF06808">
    <property type="entry name" value="DctM"/>
    <property type="match status" value="1"/>
</dbReference>
<sequence>MTLVVSVFVVLLLTGMPLAFTIGISSSLFFLFESGLPFSIVTQRMVAATQNYPLLAVPFFVLAGNLMNATGITKRLIKFSTILVGHLTGGLAHVSIVLSSLLGGISGSAVADAAMEARILGPSMTKQGYDKAYSAAVIGLSSLITATIPPSIGLILYGYTGQVSIGRLFIAGIIPGLLMALLLMVTTYVTSKKRGYTPVREKAPTSKEVWNGLKESIWAIIFPLILIIGIRFGFFTPSEAGAFAVVYAFVIGKFVYKELKWSDLKEVLKQSLFDNGVIVLIIACSSIFGYVIIANQVPQQMAQVITSITQNPTLLLFMILGFLFIAGMLMEATVNVLLLTPIFLPIIESVGIDPVHFGIMMMTIVTMGGMTPPVGVTMYTVCSLMDVPVEDYVYQAIPFTLAIIVLIVILAFFPNLVLFLPNLVYSL</sequence>
<feature type="transmembrane region" description="Helical" evidence="7">
    <location>
        <begin position="355"/>
        <end position="376"/>
    </location>
</feature>
<accession>A0A1I0AH59</accession>
<feature type="transmembrane region" description="Helical" evidence="7">
    <location>
        <begin position="6"/>
        <end position="32"/>
    </location>
</feature>
<dbReference type="PIRSF" id="PIRSF006066">
    <property type="entry name" value="HI0050"/>
    <property type="match status" value="1"/>
</dbReference>
<keyword evidence="2" id="KW-1003">Cell membrane</keyword>
<keyword evidence="4 7" id="KW-0812">Transmembrane</keyword>
<keyword evidence="12" id="KW-1185">Reference proteome</keyword>
<keyword evidence="3" id="KW-0997">Cell inner membrane</keyword>
<evidence type="ECO:0000256" key="2">
    <source>
        <dbReference type="ARBA" id="ARBA00022475"/>
    </source>
</evidence>
<evidence type="ECO:0000259" key="8">
    <source>
        <dbReference type="Pfam" id="PF06808"/>
    </source>
</evidence>
<dbReference type="Proteomes" id="UP000199519">
    <property type="component" value="Unassembled WGS sequence"/>
</dbReference>
<feature type="transmembrane region" description="Helical" evidence="7">
    <location>
        <begin position="240"/>
        <end position="256"/>
    </location>
</feature>
<dbReference type="PANTHER" id="PTHR33362">
    <property type="entry name" value="SIALIC ACID TRAP TRANSPORTER PERMEASE PROTEIN SIAT-RELATED"/>
    <property type="match status" value="1"/>
</dbReference>
<dbReference type="Proteomes" id="UP000198612">
    <property type="component" value="Unassembled WGS sequence"/>
</dbReference>
<feature type="transmembrane region" description="Helical" evidence="7">
    <location>
        <begin position="314"/>
        <end position="343"/>
    </location>
</feature>
<protein>
    <submittedName>
        <fullName evidence="10">TRAP transporter, DctM subunit</fullName>
    </submittedName>
</protein>
<evidence type="ECO:0000313" key="10">
    <source>
        <dbReference type="EMBL" id="SES93607.1"/>
    </source>
</evidence>
<dbReference type="GO" id="GO:0005886">
    <property type="term" value="C:plasma membrane"/>
    <property type="evidence" value="ECO:0007669"/>
    <property type="project" value="UniProtKB-SubCell"/>
</dbReference>
<feature type="transmembrane region" description="Helical" evidence="7">
    <location>
        <begin position="165"/>
        <end position="190"/>
    </location>
</feature>
<proteinExistence type="predicted"/>